<keyword evidence="1" id="KW-0472">Membrane</keyword>
<accession>A0A9D1YWR2</accession>
<evidence type="ECO:0000313" key="2">
    <source>
        <dbReference type="EMBL" id="HIY67177.1"/>
    </source>
</evidence>
<keyword evidence="1" id="KW-0812">Transmembrane</keyword>
<dbReference type="Proteomes" id="UP000824005">
    <property type="component" value="Unassembled WGS sequence"/>
</dbReference>
<comment type="caution">
    <text evidence="2">The sequence shown here is derived from an EMBL/GenBank/DDBJ whole genome shotgun (WGS) entry which is preliminary data.</text>
</comment>
<sequence>MQQQAPTHHSPAAYWAMNHPSPQLADVEREAARGIPEVVHALAVENLPKGSRDSAFRKGGFAHILEEWLFPCVGLAALIFSALMVAPTAWFGRTLSYTNGSGSNYEFDTVNFTNVGSRLTIALLCAIVGLILVVTNTVVRSVQRHWRLASQALAVTVTTGAIINVVFLAINIYDGFGELMIAMWAYLALVVGGLIMSILSFTGYRRGRIRAVESLFARLPQEQQRAILADRARALDVLVQRDIARHQEADRVSKLPFGRYTGRVNAKREE</sequence>
<keyword evidence="1" id="KW-1133">Transmembrane helix</keyword>
<reference evidence="2" key="2">
    <citation type="submission" date="2021-04" db="EMBL/GenBank/DDBJ databases">
        <authorList>
            <person name="Gilroy R."/>
        </authorList>
    </citation>
    <scope>NUCLEOTIDE SEQUENCE</scope>
    <source>
        <strain evidence="2">ChiGjej1B1-98</strain>
    </source>
</reference>
<feature type="transmembrane region" description="Helical" evidence="1">
    <location>
        <begin position="119"/>
        <end position="139"/>
    </location>
</feature>
<reference evidence="2" key="1">
    <citation type="journal article" date="2021" name="PeerJ">
        <title>Extensive microbial diversity within the chicken gut microbiome revealed by metagenomics and culture.</title>
        <authorList>
            <person name="Gilroy R."/>
            <person name="Ravi A."/>
            <person name="Getino M."/>
            <person name="Pursley I."/>
            <person name="Horton D.L."/>
            <person name="Alikhan N.F."/>
            <person name="Baker D."/>
            <person name="Gharbi K."/>
            <person name="Hall N."/>
            <person name="Watson M."/>
            <person name="Adriaenssens E.M."/>
            <person name="Foster-Nyarko E."/>
            <person name="Jarju S."/>
            <person name="Secka A."/>
            <person name="Antonio M."/>
            <person name="Oren A."/>
            <person name="Chaudhuri R.R."/>
            <person name="La Ragione R."/>
            <person name="Hildebrand F."/>
            <person name="Pallen M.J."/>
        </authorList>
    </citation>
    <scope>NUCLEOTIDE SEQUENCE</scope>
    <source>
        <strain evidence="2">ChiGjej1B1-98</strain>
    </source>
</reference>
<proteinExistence type="predicted"/>
<feature type="transmembrane region" description="Helical" evidence="1">
    <location>
        <begin position="179"/>
        <end position="201"/>
    </location>
</feature>
<protein>
    <submittedName>
        <fullName evidence="2">Uncharacterized protein</fullName>
    </submittedName>
</protein>
<name>A0A9D1YWR2_9MICO</name>
<feature type="transmembrane region" description="Helical" evidence="1">
    <location>
        <begin position="68"/>
        <end position="91"/>
    </location>
</feature>
<feature type="transmembrane region" description="Helical" evidence="1">
    <location>
        <begin position="151"/>
        <end position="173"/>
    </location>
</feature>
<organism evidence="2 3">
    <name type="scientific">Candidatus Agrococcus pullicola</name>
    <dbReference type="NCBI Taxonomy" id="2838429"/>
    <lineage>
        <taxon>Bacteria</taxon>
        <taxon>Bacillati</taxon>
        <taxon>Actinomycetota</taxon>
        <taxon>Actinomycetes</taxon>
        <taxon>Micrococcales</taxon>
        <taxon>Microbacteriaceae</taxon>
        <taxon>Agrococcus</taxon>
    </lineage>
</organism>
<evidence type="ECO:0000313" key="3">
    <source>
        <dbReference type="Proteomes" id="UP000824005"/>
    </source>
</evidence>
<dbReference type="EMBL" id="DXDC01000392">
    <property type="protein sequence ID" value="HIY67177.1"/>
    <property type="molecule type" value="Genomic_DNA"/>
</dbReference>
<dbReference type="AlphaFoldDB" id="A0A9D1YWR2"/>
<gene>
    <name evidence="2" type="ORF">H9830_12980</name>
</gene>
<evidence type="ECO:0000256" key="1">
    <source>
        <dbReference type="SAM" id="Phobius"/>
    </source>
</evidence>